<dbReference type="EMBL" id="MT142631">
    <property type="protein sequence ID" value="QJA86373.1"/>
    <property type="molecule type" value="Genomic_DNA"/>
</dbReference>
<dbReference type="EMBL" id="MT141836">
    <property type="protein sequence ID" value="QJA70968.1"/>
    <property type="molecule type" value="Genomic_DNA"/>
</dbReference>
<evidence type="ECO:0000313" key="2">
    <source>
        <dbReference type="EMBL" id="QJA70968.1"/>
    </source>
</evidence>
<keyword evidence="1" id="KW-0472">Membrane</keyword>
<dbReference type="AlphaFoldDB" id="A0A6M3KW06"/>
<sequence>MFDLIGSLLSGGGTVYVLVAELMVVILAFALPNKVVRGAGVTIGVVISKVLRQKAGKGAGEKVESYFQGTLASLMDGINEGLDRDDKE</sequence>
<keyword evidence="1" id="KW-1133">Transmembrane helix</keyword>
<protein>
    <submittedName>
        <fullName evidence="3">Uncharacterized protein</fullName>
    </submittedName>
</protein>
<reference evidence="3" key="1">
    <citation type="submission" date="2020-03" db="EMBL/GenBank/DDBJ databases">
        <title>The deep terrestrial virosphere.</title>
        <authorList>
            <person name="Holmfeldt K."/>
            <person name="Nilsson E."/>
            <person name="Simone D."/>
            <person name="Lopez-Fernandez M."/>
            <person name="Wu X."/>
            <person name="de Brujin I."/>
            <person name="Lundin D."/>
            <person name="Andersson A."/>
            <person name="Bertilsson S."/>
            <person name="Dopson M."/>
        </authorList>
    </citation>
    <scope>NUCLEOTIDE SEQUENCE</scope>
    <source>
        <strain evidence="2">MM415A03442</strain>
        <strain evidence="3">MM415B02087</strain>
    </source>
</reference>
<gene>
    <name evidence="2" type="ORF">MM415A03442_0009</name>
    <name evidence="3" type="ORF">MM415B02087_0011</name>
</gene>
<evidence type="ECO:0000313" key="3">
    <source>
        <dbReference type="EMBL" id="QJA86373.1"/>
    </source>
</evidence>
<evidence type="ECO:0000256" key="1">
    <source>
        <dbReference type="SAM" id="Phobius"/>
    </source>
</evidence>
<proteinExistence type="predicted"/>
<feature type="transmembrane region" description="Helical" evidence="1">
    <location>
        <begin position="12"/>
        <end position="31"/>
    </location>
</feature>
<name>A0A6M3KW06_9ZZZZ</name>
<accession>A0A6M3KW06</accession>
<keyword evidence="1" id="KW-0812">Transmembrane</keyword>
<organism evidence="3">
    <name type="scientific">viral metagenome</name>
    <dbReference type="NCBI Taxonomy" id="1070528"/>
    <lineage>
        <taxon>unclassified sequences</taxon>
        <taxon>metagenomes</taxon>
        <taxon>organismal metagenomes</taxon>
    </lineage>
</organism>